<accession>A0A1Q8Q3D1</accession>
<dbReference type="AlphaFoldDB" id="A0A1Q8Q3D1"/>
<comment type="caution">
    <text evidence="1">The sequence shown here is derived from an EMBL/GenBank/DDBJ whole genome shotgun (WGS) entry which is preliminary data.</text>
</comment>
<proteinExistence type="predicted"/>
<protein>
    <submittedName>
        <fullName evidence="1">Uncharacterized protein</fullName>
    </submittedName>
</protein>
<dbReference type="RefSeq" id="WP_075399101.1">
    <property type="nucleotide sequence ID" value="NZ_MSDU01000029.1"/>
</dbReference>
<gene>
    <name evidence="1" type="ORF">BTO30_12660</name>
</gene>
<evidence type="ECO:0000313" key="2">
    <source>
        <dbReference type="Proteomes" id="UP000185568"/>
    </source>
</evidence>
<sequence>MARQSKIEKFGCEEIVLNGIRSDPPKSTREIAKECSEWAGETISHTAVARFVESMNQIEQKKEVVKQDQRRVLKHVNQEFDIIQMQYRTTERLLNRFELLDDLPEYFKDQIDELINKIATIHEDDGVVPLEYLEGWQEAFEKEMKRKVLEIATLNRELRENSKFLADMRGKAFEFSLIQEYLSIFMDIFKDASPEAYTVAVRKIAANPRMQKIVEQQELLRGDG</sequence>
<evidence type="ECO:0000313" key="1">
    <source>
        <dbReference type="EMBL" id="OLN21863.1"/>
    </source>
</evidence>
<dbReference type="STRING" id="1714264.BTO30_12660"/>
<dbReference type="EMBL" id="MSDU01000029">
    <property type="protein sequence ID" value="OLN21863.1"/>
    <property type="molecule type" value="Genomic_DNA"/>
</dbReference>
<name>A0A1Q8Q3D1_9BACI</name>
<reference evidence="1 2" key="1">
    <citation type="submission" date="2016-12" db="EMBL/GenBank/DDBJ databases">
        <title>Domibacillus antri genome sequencing.</title>
        <authorList>
            <person name="Verma A."/>
            <person name="Krishnamurthi S."/>
        </authorList>
    </citation>
    <scope>NUCLEOTIDE SEQUENCE [LARGE SCALE GENOMIC DNA]</scope>
    <source>
        <strain evidence="1 2">XD80</strain>
    </source>
</reference>
<keyword evidence="2" id="KW-1185">Reference proteome</keyword>
<dbReference type="Proteomes" id="UP000185568">
    <property type="component" value="Unassembled WGS sequence"/>
</dbReference>
<dbReference type="OrthoDB" id="2606904at2"/>
<organism evidence="1 2">
    <name type="scientific">Domibacillus antri</name>
    <dbReference type="NCBI Taxonomy" id="1714264"/>
    <lineage>
        <taxon>Bacteria</taxon>
        <taxon>Bacillati</taxon>
        <taxon>Bacillota</taxon>
        <taxon>Bacilli</taxon>
        <taxon>Bacillales</taxon>
        <taxon>Bacillaceae</taxon>
        <taxon>Domibacillus</taxon>
    </lineage>
</organism>